<protein>
    <submittedName>
        <fullName evidence="2">Uncharacterized protein</fullName>
    </submittedName>
</protein>
<evidence type="ECO:0000313" key="2">
    <source>
        <dbReference type="EMBL" id="CAI0567746.1"/>
    </source>
</evidence>
<dbReference type="EMBL" id="CAMGYJ010000011">
    <property type="protein sequence ID" value="CAI0567746.1"/>
    <property type="molecule type" value="Genomic_DNA"/>
</dbReference>
<gene>
    <name evidence="2" type="ORF">LITE_LOCUS50087</name>
</gene>
<reference evidence="2" key="1">
    <citation type="submission" date="2022-08" db="EMBL/GenBank/DDBJ databases">
        <authorList>
            <person name="Gutierrez-Valencia J."/>
        </authorList>
    </citation>
    <scope>NUCLEOTIDE SEQUENCE</scope>
</reference>
<comment type="caution">
    <text evidence="2">The sequence shown here is derived from an EMBL/GenBank/DDBJ whole genome shotgun (WGS) entry which is preliminary data.</text>
</comment>
<feature type="region of interest" description="Disordered" evidence="1">
    <location>
        <begin position="1"/>
        <end position="31"/>
    </location>
</feature>
<dbReference type="Proteomes" id="UP001154282">
    <property type="component" value="Unassembled WGS sequence"/>
</dbReference>
<keyword evidence="3" id="KW-1185">Reference proteome</keyword>
<feature type="compositionally biased region" description="Polar residues" evidence="1">
    <location>
        <begin position="22"/>
        <end position="31"/>
    </location>
</feature>
<sequence>MTKQSSSSRPPPSLTGDHACSITKQSTSKSNHPCWQAFGQAAWRVVYNCRLTAAIQTTMALLVASDVLFVQGGSLPEHGFAFNCNLLGSPGGTLLQASPIQRQLCPPGWHQQQPSRSYSVAISASQLDRSSSITSPGFLEDSLSYNGTCLPIGLPVS</sequence>
<evidence type="ECO:0000256" key="1">
    <source>
        <dbReference type="SAM" id="MobiDB-lite"/>
    </source>
</evidence>
<proteinExistence type="predicted"/>
<dbReference type="AlphaFoldDB" id="A0AAV0RWH7"/>
<accession>A0AAV0RWH7</accession>
<evidence type="ECO:0000313" key="3">
    <source>
        <dbReference type="Proteomes" id="UP001154282"/>
    </source>
</evidence>
<name>A0AAV0RWH7_9ROSI</name>
<organism evidence="2 3">
    <name type="scientific">Linum tenue</name>
    <dbReference type="NCBI Taxonomy" id="586396"/>
    <lineage>
        <taxon>Eukaryota</taxon>
        <taxon>Viridiplantae</taxon>
        <taxon>Streptophyta</taxon>
        <taxon>Embryophyta</taxon>
        <taxon>Tracheophyta</taxon>
        <taxon>Spermatophyta</taxon>
        <taxon>Magnoliopsida</taxon>
        <taxon>eudicotyledons</taxon>
        <taxon>Gunneridae</taxon>
        <taxon>Pentapetalae</taxon>
        <taxon>rosids</taxon>
        <taxon>fabids</taxon>
        <taxon>Malpighiales</taxon>
        <taxon>Linaceae</taxon>
        <taxon>Linum</taxon>
    </lineage>
</organism>